<dbReference type="GO" id="GO:0007018">
    <property type="term" value="P:microtubule-based movement"/>
    <property type="evidence" value="ECO:0007669"/>
    <property type="project" value="InterPro"/>
</dbReference>
<feature type="compositionally biased region" description="Basic and acidic residues" evidence="16">
    <location>
        <begin position="954"/>
        <end position="966"/>
    </location>
</feature>
<keyword evidence="12" id="KW-0539">Nucleus</keyword>
<accession>A0A8X7XLS0</accession>
<keyword evidence="7 14" id="KW-0547">Nucleotide-binding</keyword>
<keyword evidence="14" id="KW-0505">Motor protein</keyword>
<feature type="region of interest" description="Disordered" evidence="16">
    <location>
        <begin position="896"/>
        <end position="939"/>
    </location>
</feature>
<dbReference type="GO" id="GO:0003777">
    <property type="term" value="F:microtubule motor activity"/>
    <property type="evidence" value="ECO:0007669"/>
    <property type="project" value="InterPro"/>
</dbReference>
<evidence type="ECO:0000256" key="4">
    <source>
        <dbReference type="ARBA" id="ARBA00012551"/>
    </source>
</evidence>
<evidence type="ECO:0000259" key="17">
    <source>
        <dbReference type="PROSITE" id="PS50051"/>
    </source>
</evidence>
<dbReference type="Gene3D" id="3.40.50.300">
    <property type="entry name" value="P-loop containing nucleotide triphosphate hydrolases"/>
    <property type="match status" value="1"/>
</dbReference>
<feature type="domain" description="Kinesin motor" evidence="18">
    <location>
        <begin position="1"/>
        <end position="213"/>
    </location>
</feature>
<feature type="non-terminal residue" evidence="19">
    <location>
        <position position="1"/>
    </location>
</feature>
<dbReference type="Gene3D" id="3.30.1640.10">
    <property type="entry name" value="mini-chromosome maintenance (MCM) complex, chain A, domain 1"/>
    <property type="match status" value="1"/>
</dbReference>
<feature type="region of interest" description="Disordered" evidence="16">
    <location>
        <begin position="947"/>
        <end position="966"/>
    </location>
</feature>
<dbReference type="EMBL" id="JAATIS010000485">
    <property type="protein sequence ID" value="KAG2468287.1"/>
    <property type="molecule type" value="Genomic_DNA"/>
</dbReference>
<dbReference type="GO" id="GO:0005634">
    <property type="term" value="C:nucleus"/>
    <property type="evidence" value="ECO:0007669"/>
    <property type="project" value="UniProtKB-SubCell"/>
</dbReference>
<comment type="caution">
    <text evidence="19">The sequence shown here is derived from an EMBL/GenBank/DDBJ whole genome shotgun (WGS) entry which is preliminary data.</text>
</comment>
<dbReference type="InterPro" id="IPR031327">
    <property type="entry name" value="MCM"/>
</dbReference>
<dbReference type="Proteomes" id="UP000886611">
    <property type="component" value="Unassembled WGS sequence"/>
</dbReference>
<feature type="compositionally biased region" description="Basic and acidic residues" evidence="16">
    <location>
        <begin position="245"/>
        <end position="254"/>
    </location>
</feature>
<dbReference type="PANTHER" id="PTHR11630">
    <property type="entry name" value="DNA REPLICATION LICENSING FACTOR MCM FAMILY MEMBER"/>
    <property type="match status" value="1"/>
</dbReference>
<dbReference type="InterPro" id="IPR027417">
    <property type="entry name" value="P-loop_NTPase"/>
</dbReference>
<comment type="similarity">
    <text evidence="3 15">Belongs to the MCM family.</text>
</comment>
<reference evidence="19 20" key="1">
    <citation type="journal article" date="2021" name="Cell">
        <title>Tracing the genetic footprints of vertebrate landing in non-teleost ray-finned fishes.</title>
        <authorList>
            <person name="Bi X."/>
            <person name="Wang K."/>
            <person name="Yang L."/>
            <person name="Pan H."/>
            <person name="Jiang H."/>
            <person name="Wei Q."/>
            <person name="Fang M."/>
            <person name="Yu H."/>
            <person name="Zhu C."/>
            <person name="Cai Y."/>
            <person name="He Y."/>
            <person name="Gan X."/>
            <person name="Zeng H."/>
            <person name="Yu D."/>
            <person name="Zhu Y."/>
            <person name="Jiang H."/>
            <person name="Qiu Q."/>
            <person name="Yang H."/>
            <person name="Zhang Y.E."/>
            <person name="Wang W."/>
            <person name="Zhu M."/>
            <person name="He S."/>
            <person name="Zhang G."/>
        </authorList>
    </citation>
    <scope>NUCLEOTIDE SEQUENCE [LARGE SCALE GENOMIC DNA]</scope>
    <source>
        <strain evidence="19">Bchr_013</strain>
    </source>
</reference>
<evidence type="ECO:0000256" key="9">
    <source>
        <dbReference type="ARBA" id="ARBA00022806"/>
    </source>
</evidence>
<dbReference type="Pfam" id="PF23191">
    <property type="entry name" value="WHD_MCM3_C"/>
    <property type="match status" value="1"/>
</dbReference>
<evidence type="ECO:0000256" key="7">
    <source>
        <dbReference type="ARBA" id="ARBA00022741"/>
    </source>
</evidence>
<dbReference type="PRINTS" id="PR01657">
    <property type="entry name" value="MCMFAMILY"/>
</dbReference>
<keyword evidence="5" id="KW-0158">Chromosome</keyword>
<keyword evidence="6" id="KW-0235">DNA replication</keyword>
<dbReference type="InterPro" id="IPR012340">
    <property type="entry name" value="NA-bd_OB-fold"/>
</dbReference>
<dbReference type="SMART" id="SM00129">
    <property type="entry name" value="KISc"/>
    <property type="match status" value="1"/>
</dbReference>
<feature type="compositionally biased region" description="Acidic residues" evidence="16">
    <location>
        <begin position="901"/>
        <end position="913"/>
    </location>
</feature>
<dbReference type="Gene3D" id="2.40.50.140">
    <property type="entry name" value="Nucleic acid-binding proteins"/>
    <property type="match status" value="1"/>
</dbReference>
<dbReference type="GO" id="GO:0003697">
    <property type="term" value="F:single-stranded DNA binding"/>
    <property type="evidence" value="ECO:0007669"/>
    <property type="project" value="TreeGrafter"/>
</dbReference>
<evidence type="ECO:0000256" key="8">
    <source>
        <dbReference type="ARBA" id="ARBA00022801"/>
    </source>
</evidence>
<dbReference type="Pfam" id="PF17207">
    <property type="entry name" value="MCM_OB"/>
    <property type="match status" value="1"/>
</dbReference>
<dbReference type="GO" id="GO:0005694">
    <property type="term" value="C:chromosome"/>
    <property type="evidence" value="ECO:0007669"/>
    <property type="project" value="UniProtKB-SubCell"/>
</dbReference>
<dbReference type="SUPFAM" id="SSF50249">
    <property type="entry name" value="Nucleic acid-binding proteins"/>
    <property type="match status" value="1"/>
</dbReference>
<dbReference type="Gene3D" id="2.20.28.10">
    <property type="match status" value="1"/>
</dbReference>
<dbReference type="InterPro" id="IPR001208">
    <property type="entry name" value="MCM_dom"/>
</dbReference>
<dbReference type="InterPro" id="IPR036961">
    <property type="entry name" value="Kinesin_motor_dom_sf"/>
</dbReference>
<evidence type="ECO:0000256" key="12">
    <source>
        <dbReference type="ARBA" id="ARBA00023242"/>
    </source>
</evidence>
<dbReference type="SUPFAM" id="SSF52540">
    <property type="entry name" value="P-loop containing nucleoside triphosphate hydrolases"/>
    <property type="match status" value="2"/>
</dbReference>
<dbReference type="InterPro" id="IPR056575">
    <property type="entry name" value="WH_MCM3_C"/>
</dbReference>
<keyword evidence="10 14" id="KW-0067">ATP-binding</keyword>
<dbReference type="GO" id="GO:0017116">
    <property type="term" value="F:single-stranded DNA helicase activity"/>
    <property type="evidence" value="ECO:0007669"/>
    <property type="project" value="TreeGrafter"/>
</dbReference>
<dbReference type="Pfam" id="PF17855">
    <property type="entry name" value="MCM_lid"/>
    <property type="match status" value="1"/>
</dbReference>
<dbReference type="InterPro" id="IPR008046">
    <property type="entry name" value="Mcm3"/>
</dbReference>
<dbReference type="InterPro" id="IPR027925">
    <property type="entry name" value="MCM_N"/>
</dbReference>
<evidence type="ECO:0000256" key="1">
    <source>
        <dbReference type="ARBA" id="ARBA00004123"/>
    </source>
</evidence>
<evidence type="ECO:0000256" key="5">
    <source>
        <dbReference type="ARBA" id="ARBA00022454"/>
    </source>
</evidence>
<evidence type="ECO:0000256" key="16">
    <source>
        <dbReference type="SAM" id="MobiDB-lite"/>
    </source>
</evidence>
<dbReference type="InterPro" id="IPR018525">
    <property type="entry name" value="MCM_CS"/>
</dbReference>
<protein>
    <recommendedName>
        <fullName evidence="4">DNA helicase</fullName>
        <ecNumber evidence="4">3.6.4.12</ecNumber>
    </recommendedName>
</protein>
<keyword evidence="13" id="KW-0131">Cell cycle</keyword>
<dbReference type="PANTHER" id="PTHR11630:SF106">
    <property type="entry name" value="DNA REPLICATION LICENSING FACTOR MCM3"/>
    <property type="match status" value="1"/>
</dbReference>
<feature type="non-terminal residue" evidence="19">
    <location>
        <position position="1042"/>
    </location>
</feature>
<dbReference type="EC" id="3.6.4.12" evidence="4"/>
<organism evidence="19 20">
    <name type="scientific">Polypterus senegalus</name>
    <name type="common">Senegal bichir</name>
    <dbReference type="NCBI Taxonomy" id="55291"/>
    <lineage>
        <taxon>Eukaryota</taxon>
        <taxon>Metazoa</taxon>
        <taxon>Chordata</taxon>
        <taxon>Craniata</taxon>
        <taxon>Vertebrata</taxon>
        <taxon>Euteleostomi</taxon>
        <taxon>Actinopterygii</taxon>
        <taxon>Polypteriformes</taxon>
        <taxon>Polypteridae</taxon>
        <taxon>Polypterus</taxon>
    </lineage>
</organism>
<dbReference type="GO" id="GO:0042555">
    <property type="term" value="C:MCM complex"/>
    <property type="evidence" value="ECO:0007669"/>
    <property type="project" value="InterPro"/>
</dbReference>
<dbReference type="PROSITE" id="PS50067">
    <property type="entry name" value="KINESIN_MOTOR_2"/>
    <property type="match status" value="1"/>
</dbReference>
<dbReference type="InterPro" id="IPR033762">
    <property type="entry name" value="MCM_OB"/>
</dbReference>
<feature type="region of interest" description="Disordered" evidence="16">
    <location>
        <begin position="216"/>
        <end position="258"/>
    </location>
</feature>
<dbReference type="PROSITE" id="PS00847">
    <property type="entry name" value="MCM_1"/>
    <property type="match status" value="1"/>
</dbReference>
<comment type="subcellular location">
    <subcellularLocation>
        <location evidence="2">Chromosome</location>
    </subcellularLocation>
    <subcellularLocation>
        <location evidence="1">Nucleus</location>
    </subcellularLocation>
</comment>
<dbReference type="GO" id="GO:0006271">
    <property type="term" value="P:DNA strand elongation involved in DNA replication"/>
    <property type="evidence" value="ECO:0007669"/>
    <property type="project" value="TreeGrafter"/>
</dbReference>
<dbReference type="Pfam" id="PF00225">
    <property type="entry name" value="Kinesin"/>
    <property type="match status" value="1"/>
</dbReference>
<keyword evidence="9" id="KW-0347">Helicase</keyword>
<dbReference type="GO" id="GO:1902975">
    <property type="term" value="P:mitotic DNA replication initiation"/>
    <property type="evidence" value="ECO:0007669"/>
    <property type="project" value="TreeGrafter"/>
</dbReference>
<keyword evidence="20" id="KW-1185">Reference proteome</keyword>
<evidence type="ECO:0000256" key="2">
    <source>
        <dbReference type="ARBA" id="ARBA00004286"/>
    </source>
</evidence>
<evidence type="ECO:0000256" key="11">
    <source>
        <dbReference type="ARBA" id="ARBA00023125"/>
    </source>
</evidence>
<evidence type="ECO:0000256" key="10">
    <source>
        <dbReference type="ARBA" id="ARBA00022840"/>
    </source>
</evidence>
<dbReference type="AlphaFoldDB" id="A0A8X7XLS0"/>
<dbReference type="GO" id="GO:0016787">
    <property type="term" value="F:hydrolase activity"/>
    <property type="evidence" value="ECO:0007669"/>
    <property type="project" value="UniProtKB-KW"/>
</dbReference>
<comment type="similarity">
    <text evidence="14">Belongs to the TRAFAC class myosin-kinesin ATPase superfamily. Kinesin family.</text>
</comment>
<keyword evidence="11 15" id="KW-0238">DNA-binding</keyword>
<keyword evidence="8" id="KW-0378">Hydrolase</keyword>
<dbReference type="InterPro" id="IPR041562">
    <property type="entry name" value="MCM_lid"/>
</dbReference>
<dbReference type="FunFam" id="2.20.28.10:FF:000006">
    <property type="entry name" value="DNA helicase"/>
    <property type="match status" value="1"/>
</dbReference>
<evidence type="ECO:0000256" key="3">
    <source>
        <dbReference type="ARBA" id="ARBA00008010"/>
    </source>
</evidence>
<dbReference type="PRINTS" id="PR01659">
    <property type="entry name" value="MCMPROTEIN3"/>
</dbReference>
<sequence length="1042" mass="117341">YNVCIMAYGQTGSGKTYTMMGPPGEDNLNSEDPTEEGIIPKSAKELFKFISERETCHYSVEVSIVEIYNNEVFDLLAKDSDGTMRSIKRDVITMVNGRSSVPSLTYERVENVTEIMYFLNLGMQRRVKHPTLVHTDSSRSHLIVTLTVTMHGPTPRGMENEQESSYHNCSSIKNTEEYVQLSPPKPNIVLVPEHSKRMKMKLELVDLAGSECVELTHVPPVPSEESSAEISSNESDDTILLSDDSPTRKRRAEDEAGIQDQGIYQSKVRDMISDNRCRLIVNINEVRHRNAGRAAKLLNNSVMELLAFQRALKEFVATIDATYAKQYEEFYVGLEGSFGKQHVTPRTLASSFLGTVVCVEGIVTKCSLVRPKVVRSVHYCPATKKTMERKYTDMTSLDAFPSSAIYPTKDEENNPLETEFGLSIYKDHQTITIQEMPEKAPAGQLPRSVDIVLDNDLVDTVKPGDRVQVIGTYRCLPAKKGGYTSGTFRTIMIACHVKQMSKEITPLFSADDVAKIKKFSKTHFKDVFDQLSRSLAPSIHGHEYIKKAILCMLLGGVEKVLENGSRIRGDINVLLIGDPSVAKSQLLRYVLHTAPRAIATTGRGSSGVGLTAAVTTDHETGERRLEAGAMVLSDRGVVCIDEFDKMSDMDRTAIHEVMEQGRVTIAKAGIHARLNARCSVLAAANPVYGRYNQYKTPMENIGLQDSLLSRFDLLFIMLDQMDPEQDREISDHVLRMHRYRSAGEQDGDALPLGSSVDILTTDDPSLIREEEEQLQVYERHDNLLHGSKRRREKIVSMEFMRKYIHVAKLVKPCLTQEAASHIAEEYSRLRSQDQMSSEIARTSPVTARTLETLIRLSTAHAKVRMSKTIDLQDAQVAVELVQFAYFKKVLEKEKKRRRQEEGDDETEEEDEENTPSQKRSRRSVKRQPSGRESVDPYDFAGAEKEIPDLLASKTPERQEEQMEVSEKVDKVKMTDARFKEFKAALFEAFKAAHAQSISMRSLMDTINKNNLNPFSQEEIKTALESMQDDNQVMVSDEIIFLI</sequence>
<dbReference type="Pfam" id="PF14551">
    <property type="entry name" value="MCM_N"/>
    <property type="match status" value="1"/>
</dbReference>
<feature type="binding site" evidence="14">
    <location>
        <begin position="9"/>
        <end position="16"/>
    </location>
    <ligand>
        <name>ATP</name>
        <dbReference type="ChEBI" id="CHEBI:30616"/>
    </ligand>
</feature>
<dbReference type="PROSITE" id="PS50051">
    <property type="entry name" value="MCM_2"/>
    <property type="match status" value="1"/>
</dbReference>
<dbReference type="InterPro" id="IPR001752">
    <property type="entry name" value="Kinesin_motor_dom"/>
</dbReference>
<evidence type="ECO:0000256" key="6">
    <source>
        <dbReference type="ARBA" id="ARBA00022705"/>
    </source>
</evidence>
<dbReference type="Pfam" id="PF00493">
    <property type="entry name" value="MCM"/>
    <property type="match status" value="1"/>
</dbReference>
<evidence type="ECO:0000256" key="14">
    <source>
        <dbReference type="PROSITE-ProRule" id="PRU00283"/>
    </source>
</evidence>
<dbReference type="FunFam" id="3.30.1640.10:FF:000002">
    <property type="entry name" value="DNA helicase"/>
    <property type="match status" value="1"/>
</dbReference>
<evidence type="ECO:0000256" key="13">
    <source>
        <dbReference type="ARBA" id="ARBA00023306"/>
    </source>
</evidence>
<evidence type="ECO:0000256" key="15">
    <source>
        <dbReference type="RuleBase" id="RU004070"/>
    </source>
</evidence>
<dbReference type="GO" id="GO:0008017">
    <property type="term" value="F:microtubule binding"/>
    <property type="evidence" value="ECO:0007669"/>
    <property type="project" value="InterPro"/>
</dbReference>
<evidence type="ECO:0000313" key="20">
    <source>
        <dbReference type="Proteomes" id="UP000886611"/>
    </source>
</evidence>
<proteinExistence type="inferred from homology"/>
<evidence type="ECO:0000259" key="18">
    <source>
        <dbReference type="PROSITE" id="PS50067"/>
    </source>
</evidence>
<dbReference type="CDD" id="cd17754">
    <property type="entry name" value="MCM3"/>
    <property type="match status" value="1"/>
</dbReference>
<feature type="domain" description="MCM C-terminal AAA(+) ATPase" evidence="17">
    <location>
        <begin position="527"/>
        <end position="733"/>
    </location>
</feature>
<gene>
    <name evidence="19" type="primary">Zmcm3</name>
    <name evidence="19" type="ORF">GTO96_0015263</name>
</gene>
<feature type="compositionally biased region" description="Low complexity" evidence="16">
    <location>
        <begin position="223"/>
        <end position="233"/>
    </location>
</feature>
<dbReference type="GO" id="GO:0005524">
    <property type="term" value="F:ATP binding"/>
    <property type="evidence" value="ECO:0007669"/>
    <property type="project" value="UniProtKB-UniRule"/>
</dbReference>
<evidence type="ECO:0000313" key="19">
    <source>
        <dbReference type="EMBL" id="KAG2468287.1"/>
    </source>
</evidence>
<dbReference type="Gene3D" id="3.40.850.10">
    <property type="entry name" value="Kinesin motor domain"/>
    <property type="match status" value="1"/>
</dbReference>
<dbReference type="GO" id="GO:0000727">
    <property type="term" value="P:double-strand break repair via break-induced replication"/>
    <property type="evidence" value="ECO:0007669"/>
    <property type="project" value="TreeGrafter"/>
</dbReference>
<name>A0A8X7XLS0_POLSE</name>
<dbReference type="SMART" id="SM00350">
    <property type="entry name" value="MCM"/>
    <property type="match status" value="1"/>
</dbReference>